<keyword evidence="2 3" id="KW-0802">TPR repeat</keyword>
<gene>
    <name evidence="5" type="ORF">BYL167_LOCUS11372</name>
    <name evidence="4" type="ORF">GIL414_LOCUS9387</name>
</gene>
<dbReference type="AlphaFoldDB" id="A0A8S2MGT3"/>
<evidence type="ECO:0000313" key="4">
    <source>
        <dbReference type="EMBL" id="CAF3956719.1"/>
    </source>
</evidence>
<comment type="caution">
    <text evidence="4">The sequence shown here is derived from an EMBL/GenBank/DDBJ whole genome shotgun (WGS) entry which is preliminary data.</text>
</comment>
<dbReference type="Pfam" id="PF13181">
    <property type="entry name" value="TPR_8"/>
    <property type="match status" value="4"/>
</dbReference>
<feature type="repeat" description="TPR" evidence="3">
    <location>
        <begin position="532"/>
        <end position="565"/>
    </location>
</feature>
<dbReference type="SMART" id="SM00028">
    <property type="entry name" value="TPR"/>
    <property type="match status" value="14"/>
</dbReference>
<dbReference type="InterPro" id="IPR019734">
    <property type="entry name" value="TPR_rpt"/>
</dbReference>
<organism evidence="4 6">
    <name type="scientific">Rotaria magnacalcarata</name>
    <dbReference type="NCBI Taxonomy" id="392030"/>
    <lineage>
        <taxon>Eukaryota</taxon>
        <taxon>Metazoa</taxon>
        <taxon>Spiralia</taxon>
        <taxon>Gnathifera</taxon>
        <taxon>Rotifera</taxon>
        <taxon>Eurotatoria</taxon>
        <taxon>Bdelloidea</taxon>
        <taxon>Philodinida</taxon>
        <taxon>Philodinidae</taxon>
        <taxon>Rotaria</taxon>
    </lineage>
</organism>
<dbReference type="EMBL" id="CAJOBJ010003199">
    <property type="protein sequence ID" value="CAF3956719.1"/>
    <property type="molecule type" value="Genomic_DNA"/>
</dbReference>
<dbReference type="Gene3D" id="1.25.40.10">
    <property type="entry name" value="Tetratricopeptide repeat domain"/>
    <property type="match status" value="6"/>
</dbReference>
<feature type="repeat" description="TPR" evidence="3">
    <location>
        <begin position="859"/>
        <end position="892"/>
    </location>
</feature>
<feature type="repeat" description="TPR" evidence="3">
    <location>
        <begin position="735"/>
        <end position="768"/>
    </location>
</feature>
<evidence type="ECO:0000313" key="6">
    <source>
        <dbReference type="Proteomes" id="UP000681720"/>
    </source>
</evidence>
<keyword evidence="1" id="KW-0677">Repeat</keyword>
<dbReference type="Proteomes" id="UP000681720">
    <property type="component" value="Unassembled WGS sequence"/>
</dbReference>
<protein>
    <recommendedName>
        <fullName evidence="7">UDP-N-acetylglucosamine--peptide N-acetylglucosaminyltransferase SPINDLY</fullName>
    </recommendedName>
</protein>
<accession>A0A8S2MGT3</accession>
<evidence type="ECO:0000256" key="2">
    <source>
        <dbReference type="ARBA" id="ARBA00022803"/>
    </source>
</evidence>
<dbReference type="Gene3D" id="3.90.176.10">
    <property type="entry name" value="Toxin ADP-ribosyltransferase, Chain A, domain 1"/>
    <property type="match status" value="1"/>
</dbReference>
<dbReference type="Proteomes" id="UP000681967">
    <property type="component" value="Unassembled WGS sequence"/>
</dbReference>
<feature type="repeat" description="TPR" evidence="3">
    <location>
        <begin position="697"/>
        <end position="730"/>
    </location>
</feature>
<evidence type="ECO:0000256" key="3">
    <source>
        <dbReference type="PROSITE-ProRule" id="PRU00339"/>
    </source>
</evidence>
<feature type="repeat" description="TPR" evidence="3">
    <location>
        <begin position="575"/>
        <end position="608"/>
    </location>
</feature>
<dbReference type="SUPFAM" id="SSF48452">
    <property type="entry name" value="TPR-like"/>
    <property type="match status" value="3"/>
</dbReference>
<dbReference type="EMBL" id="CAJOBH010003577">
    <property type="protein sequence ID" value="CAF3957726.1"/>
    <property type="molecule type" value="Genomic_DNA"/>
</dbReference>
<reference evidence="4" key="1">
    <citation type="submission" date="2021-02" db="EMBL/GenBank/DDBJ databases">
        <authorList>
            <person name="Nowell W R."/>
        </authorList>
    </citation>
    <scope>NUCLEOTIDE SEQUENCE</scope>
</reference>
<dbReference type="InterPro" id="IPR011990">
    <property type="entry name" value="TPR-like_helical_dom_sf"/>
</dbReference>
<proteinExistence type="predicted"/>
<dbReference type="Pfam" id="PF13374">
    <property type="entry name" value="TPR_10"/>
    <property type="match status" value="1"/>
</dbReference>
<evidence type="ECO:0008006" key="7">
    <source>
        <dbReference type="Google" id="ProtNLM"/>
    </source>
</evidence>
<evidence type="ECO:0000313" key="5">
    <source>
        <dbReference type="EMBL" id="CAF3957726.1"/>
    </source>
</evidence>
<sequence length="927" mass="107113">MKNGLRIIQIRLGSKITQISIVPSLNFSIGGASFQNFNKDQASFLLYQLLIGVLKQMPSTSISQNNLLTECQLKYSDNNTELQKIQEFENTYDANNVIEWYIRDAFLYLDLHNRLTQLHKSYIDSLKSQKETMSELIVFHGQELTVSELQSLKDNINGRISMNSFLFTSTTSKIALRFAGNGLGRPLIESIFFEIHCPIKHYVKPFAYLNTEDKVLFSIGTIFQIDSVEKLKDQIWHVKLILCDDDNDLIPTELIDNLESNRGNASEISILINLLLSMNMINKAKRFHKMIIKHPLFNHYDKITMKNNIGTIHLSEGNYSAALKCYKQSLKINQKLMPQYFKSISSIMSNIGNVHKELSNYQESIRYYKKALRIQKHILVNNDPRLAMTLNSLGVVYMCLSNYRLSLKYHEEAKQVRVNCCPETHPDLGETFVNIGETYFSKGYFNAGQTNIEKGLEIKLKSLNNDHPSLAITYKNLGQIYDFIGNHDKVLECYKRSLNISLKSTQKDHRDLARTYKAIAHSLPSTNRELLAFNYYELAELYADKSNAEVAIKYYKRAISPQTECDKSNISPNLAIIYNTLGRFYVENDDKINAIIQFKKALEIGENCLELDDNVIRLVLRNIVKFFQNEEDYTTALEYATRLLNILQKNPTTILDDLATTYFKIGYLYYCKHDNNKAILNYQIALKFASPANPNIGELYFNLALIYDDQKDLNEALLNYKNALKFLSNDDDFLVSTYNNIGVIYFFKHNYKKAEYNYYTALQINETDNELIAITYYNIAVIEEIKKDYIFALDHYATALETMNDHQAENKDLLINIFNNMGRIYNRTSKYEDALNCYQKILNLELNSKNVSQNHEVIATTYSKLGKIYLRRCNYSSAAHSFEKALDIASKLLTSDHPHITEYRNNIALVKKRCQYEVKIAVNSSRK</sequence>
<feature type="repeat" description="TPR" evidence="3">
    <location>
        <begin position="471"/>
        <end position="504"/>
    </location>
</feature>
<dbReference type="PANTHER" id="PTHR45641">
    <property type="entry name" value="TETRATRICOPEPTIDE REPEAT PROTEIN (AFU_ORTHOLOGUE AFUA_6G03870)"/>
    <property type="match status" value="1"/>
</dbReference>
<feature type="repeat" description="TPR" evidence="3">
    <location>
        <begin position="345"/>
        <end position="378"/>
    </location>
</feature>
<dbReference type="Pfam" id="PF13424">
    <property type="entry name" value="TPR_12"/>
    <property type="match status" value="3"/>
</dbReference>
<evidence type="ECO:0000256" key="1">
    <source>
        <dbReference type="ARBA" id="ARBA00022737"/>
    </source>
</evidence>
<feature type="repeat" description="TPR" evidence="3">
    <location>
        <begin position="303"/>
        <end position="336"/>
    </location>
</feature>
<dbReference type="PROSITE" id="PS50005">
    <property type="entry name" value="TPR"/>
    <property type="match status" value="9"/>
</dbReference>
<name>A0A8S2MGT3_9BILA</name>
<dbReference type="SUPFAM" id="SSF56399">
    <property type="entry name" value="ADP-ribosylation"/>
    <property type="match status" value="1"/>
</dbReference>
<dbReference type="PANTHER" id="PTHR45641:SF19">
    <property type="entry name" value="NEPHROCYSTIN-3"/>
    <property type="match status" value="1"/>
</dbReference>
<feature type="repeat" description="TPR" evidence="3">
    <location>
        <begin position="815"/>
        <end position="848"/>
    </location>
</feature>